<dbReference type="Gene3D" id="3.40.50.10490">
    <property type="entry name" value="Glucose-6-phosphate isomerase like protein, domain 1"/>
    <property type="match status" value="1"/>
</dbReference>
<dbReference type="GO" id="GO:0097367">
    <property type="term" value="F:carbohydrate derivative binding"/>
    <property type="evidence" value="ECO:0007669"/>
    <property type="project" value="InterPro"/>
</dbReference>
<dbReference type="SUPFAM" id="SSF53697">
    <property type="entry name" value="SIS domain"/>
    <property type="match status" value="1"/>
</dbReference>
<evidence type="ECO:0000259" key="4">
    <source>
        <dbReference type="PROSITE" id="PS51071"/>
    </source>
</evidence>
<name>A0A437KCH6_9BACI</name>
<dbReference type="Pfam" id="PF01380">
    <property type="entry name" value="SIS"/>
    <property type="match status" value="1"/>
</dbReference>
<evidence type="ECO:0000256" key="3">
    <source>
        <dbReference type="ARBA" id="ARBA00023163"/>
    </source>
</evidence>
<dbReference type="AlphaFoldDB" id="A0A437KCH6"/>
<evidence type="ECO:0000313" key="7">
    <source>
        <dbReference type="Proteomes" id="UP000288024"/>
    </source>
</evidence>
<evidence type="ECO:0000259" key="5">
    <source>
        <dbReference type="PROSITE" id="PS51464"/>
    </source>
</evidence>
<dbReference type="InterPro" id="IPR035472">
    <property type="entry name" value="RpiR-like_SIS"/>
</dbReference>
<comment type="caution">
    <text evidence="6">The sequence shown here is derived from an EMBL/GenBank/DDBJ whole genome shotgun (WGS) entry which is preliminary data.</text>
</comment>
<keyword evidence="7" id="KW-1185">Reference proteome</keyword>
<keyword evidence="3" id="KW-0804">Transcription</keyword>
<dbReference type="EMBL" id="RZTZ01000003">
    <property type="protein sequence ID" value="RVT63784.1"/>
    <property type="molecule type" value="Genomic_DNA"/>
</dbReference>
<dbReference type="CDD" id="cd05013">
    <property type="entry name" value="SIS_RpiR"/>
    <property type="match status" value="1"/>
</dbReference>
<dbReference type="GeneID" id="87616879"/>
<dbReference type="GO" id="GO:0003700">
    <property type="term" value="F:DNA-binding transcription factor activity"/>
    <property type="evidence" value="ECO:0007669"/>
    <property type="project" value="InterPro"/>
</dbReference>
<dbReference type="Pfam" id="PF01418">
    <property type="entry name" value="HTH_6"/>
    <property type="match status" value="1"/>
</dbReference>
<evidence type="ECO:0000256" key="1">
    <source>
        <dbReference type="ARBA" id="ARBA00023015"/>
    </source>
</evidence>
<evidence type="ECO:0000313" key="6">
    <source>
        <dbReference type="EMBL" id="RVT63784.1"/>
    </source>
</evidence>
<dbReference type="GO" id="GO:0003677">
    <property type="term" value="F:DNA binding"/>
    <property type="evidence" value="ECO:0007669"/>
    <property type="project" value="UniProtKB-KW"/>
</dbReference>
<dbReference type="PANTHER" id="PTHR30514">
    <property type="entry name" value="GLUCOKINASE"/>
    <property type="match status" value="1"/>
</dbReference>
<dbReference type="InterPro" id="IPR001347">
    <property type="entry name" value="SIS_dom"/>
</dbReference>
<accession>A0A437KCH6</accession>
<dbReference type="PROSITE" id="PS51071">
    <property type="entry name" value="HTH_RPIR"/>
    <property type="match status" value="1"/>
</dbReference>
<proteinExistence type="predicted"/>
<protein>
    <submittedName>
        <fullName evidence="6">MurR/RpiR family transcriptional regulator</fullName>
    </submittedName>
</protein>
<reference evidence="6 7" key="1">
    <citation type="submission" date="2019-01" db="EMBL/GenBank/DDBJ databases">
        <title>Bacillus sp. M5HDSG1-1, whole genome shotgun sequence.</title>
        <authorList>
            <person name="Tuo L."/>
        </authorList>
    </citation>
    <scope>NUCLEOTIDE SEQUENCE [LARGE SCALE GENOMIC DNA]</scope>
    <source>
        <strain evidence="6 7">M5HDSG1-1</strain>
    </source>
</reference>
<feature type="domain" description="HTH rpiR-type" evidence="4">
    <location>
        <begin position="4"/>
        <end position="80"/>
    </location>
</feature>
<dbReference type="PROSITE" id="PS51464">
    <property type="entry name" value="SIS"/>
    <property type="match status" value="1"/>
</dbReference>
<dbReference type="InterPro" id="IPR046348">
    <property type="entry name" value="SIS_dom_sf"/>
</dbReference>
<dbReference type="PANTHER" id="PTHR30514:SF1">
    <property type="entry name" value="HTH-TYPE TRANSCRIPTIONAL REGULATOR HEXR-RELATED"/>
    <property type="match status" value="1"/>
</dbReference>
<dbReference type="Gene3D" id="1.10.10.10">
    <property type="entry name" value="Winged helix-like DNA-binding domain superfamily/Winged helix DNA-binding domain"/>
    <property type="match status" value="1"/>
</dbReference>
<sequence>MKDIIFRLLDFINNHKTRDTNYTIALALLRDVYKIPDMNISALADSCFTSPAAVTRFCRRIGYKNFQEFKDYAKISVMDAAPAFQPGQKKENSEQIGELLQKVLYEKIVGWLKASENVIDVQKVQEIMECIHRANKVSFYGTQLSQAIAQDFQFRLVRLGKFVSAYSDVQEQKADMADLDEYSVAVVVSPSGRFIAGNEELMRQLLESRAKVILITHNRDANLLNKANIVYYLNGDSHDKTGFSSERFSLMYFFDFAIAYYQELFYNKETNGN</sequence>
<keyword evidence="1" id="KW-0805">Transcription regulation</keyword>
<dbReference type="InterPro" id="IPR047640">
    <property type="entry name" value="RpiR-like"/>
</dbReference>
<dbReference type="InterPro" id="IPR000281">
    <property type="entry name" value="HTH_RpiR"/>
</dbReference>
<dbReference type="Proteomes" id="UP000288024">
    <property type="component" value="Unassembled WGS sequence"/>
</dbReference>
<dbReference type="SUPFAM" id="SSF46689">
    <property type="entry name" value="Homeodomain-like"/>
    <property type="match status" value="1"/>
</dbReference>
<dbReference type="InterPro" id="IPR009057">
    <property type="entry name" value="Homeodomain-like_sf"/>
</dbReference>
<gene>
    <name evidence="6" type="ORF">EM808_11025</name>
</gene>
<feature type="domain" description="SIS" evidence="5">
    <location>
        <begin position="127"/>
        <end position="264"/>
    </location>
</feature>
<dbReference type="GO" id="GO:1901135">
    <property type="term" value="P:carbohydrate derivative metabolic process"/>
    <property type="evidence" value="ECO:0007669"/>
    <property type="project" value="InterPro"/>
</dbReference>
<keyword evidence="2" id="KW-0238">DNA-binding</keyword>
<evidence type="ECO:0000256" key="2">
    <source>
        <dbReference type="ARBA" id="ARBA00023125"/>
    </source>
</evidence>
<organism evidence="6 7">
    <name type="scientific">Niallia taxi</name>
    <dbReference type="NCBI Taxonomy" id="2499688"/>
    <lineage>
        <taxon>Bacteria</taxon>
        <taxon>Bacillati</taxon>
        <taxon>Bacillota</taxon>
        <taxon>Bacilli</taxon>
        <taxon>Bacillales</taxon>
        <taxon>Bacillaceae</taxon>
        <taxon>Niallia</taxon>
    </lineage>
</organism>
<dbReference type="RefSeq" id="WP_127738260.1">
    <property type="nucleotide sequence ID" value="NZ_JARMUX010000019.1"/>
</dbReference>
<dbReference type="InterPro" id="IPR036388">
    <property type="entry name" value="WH-like_DNA-bd_sf"/>
</dbReference>